<dbReference type="GO" id="GO:0020037">
    <property type="term" value="F:heme binding"/>
    <property type="evidence" value="ECO:0007669"/>
    <property type="project" value="InterPro"/>
</dbReference>
<accession>A0A2S9Q0D8</accession>
<dbReference type="CDD" id="cd20625">
    <property type="entry name" value="CYP164-like"/>
    <property type="match status" value="1"/>
</dbReference>
<dbReference type="PROSITE" id="PS00086">
    <property type="entry name" value="CYTOCHROME_P450"/>
    <property type="match status" value="1"/>
</dbReference>
<dbReference type="FunFam" id="1.10.630.10:FF:000018">
    <property type="entry name" value="Cytochrome P450 monooxygenase"/>
    <property type="match status" value="1"/>
</dbReference>
<gene>
    <name evidence="9" type="ORF">C6N75_05990</name>
</gene>
<keyword evidence="2 7" id="KW-0349">Heme</keyword>
<name>A0A2S9Q0D8_9ACTN</name>
<dbReference type="AlphaFoldDB" id="A0A2S9Q0D8"/>
<evidence type="ECO:0000256" key="8">
    <source>
        <dbReference type="SAM" id="MobiDB-lite"/>
    </source>
</evidence>
<keyword evidence="6 7" id="KW-0503">Monooxygenase</keyword>
<evidence type="ECO:0000256" key="5">
    <source>
        <dbReference type="ARBA" id="ARBA00023004"/>
    </source>
</evidence>
<keyword evidence="5 7" id="KW-0408">Iron</keyword>
<feature type="compositionally biased region" description="Pro residues" evidence="8">
    <location>
        <begin position="12"/>
        <end position="27"/>
    </location>
</feature>
<dbReference type="InterPro" id="IPR002397">
    <property type="entry name" value="Cyt_P450_B"/>
</dbReference>
<dbReference type="OrthoDB" id="5500002at2"/>
<dbReference type="InterPro" id="IPR036396">
    <property type="entry name" value="Cyt_P450_sf"/>
</dbReference>
<dbReference type="GO" id="GO:0016705">
    <property type="term" value="F:oxidoreductase activity, acting on paired donors, with incorporation or reduction of molecular oxygen"/>
    <property type="evidence" value="ECO:0007669"/>
    <property type="project" value="InterPro"/>
</dbReference>
<dbReference type="RefSeq" id="WP_105867789.1">
    <property type="nucleotide sequence ID" value="NZ_PVLV01000081.1"/>
</dbReference>
<reference evidence="9 10" key="1">
    <citation type="submission" date="2018-03" db="EMBL/GenBank/DDBJ databases">
        <title>Novel Streptomyces sp. from soil.</title>
        <authorList>
            <person name="Tan G.Y.A."/>
            <person name="Lee Z.Y."/>
        </authorList>
    </citation>
    <scope>NUCLEOTIDE SEQUENCE [LARGE SCALE GENOMIC DNA]</scope>
    <source>
        <strain evidence="9 10">ST5x</strain>
    </source>
</reference>
<evidence type="ECO:0000313" key="10">
    <source>
        <dbReference type="Proteomes" id="UP000239322"/>
    </source>
</evidence>
<dbReference type="Gene3D" id="1.10.630.10">
    <property type="entry name" value="Cytochrome P450"/>
    <property type="match status" value="1"/>
</dbReference>
<comment type="caution">
    <text evidence="9">The sequence shown here is derived from an EMBL/GenBank/DDBJ whole genome shotgun (WGS) entry which is preliminary data.</text>
</comment>
<sequence>MSPPATTAPADLPAPPAPPPPRTPSPGPSVTEAFAALGTAAGRQDPYPHYEAIRAHGPVAELRPGRLVLTGYEDCDRALRDTRLLVQDAAGYDALSPGWRSHSSLRAFTSSMLYSNPPDHTRLRSVVNFAFTPPRIRELHAVIAEMTDKLLDRMARLGAGGAPVDLIAEFASRLPVAVISTMIGFAEEDQVWFRDMASTVAVSTDGFGDPAALERADRAMDEMTAYFTELIARRRREPRDDLVTLLADTHREHPDTLDRDELMGTLMVLLTAGFETTSFLIGHGVMLALERAAPAARLRTETDFAARYVEEILRYEPPVHVTSRWAAADTEVAGVPVPAGSRLTLVLAAANRDPRRYADPDRFDPDRTASRPLSFGAGGHFCLGAPLARLEAGIALPRLFARFPHLTATSAPVYRDRWVVRGLDTFPVAVAP</sequence>
<evidence type="ECO:0000256" key="2">
    <source>
        <dbReference type="ARBA" id="ARBA00022617"/>
    </source>
</evidence>
<dbReference type="PANTHER" id="PTHR46696">
    <property type="entry name" value="P450, PUTATIVE (EUROFUNG)-RELATED"/>
    <property type="match status" value="1"/>
</dbReference>
<comment type="similarity">
    <text evidence="1 7">Belongs to the cytochrome P450 family.</text>
</comment>
<dbReference type="GO" id="GO:0005506">
    <property type="term" value="F:iron ion binding"/>
    <property type="evidence" value="ECO:0007669"/>
    <property type="project" value="InterPro"/>
</dbReference>
<dbReference type="PRINTS" id="PR00385">
    <property type="entry name" value="P450"/>
</dbReference>
<proteinExistence type="inferred from homology"/>
<feature type="region of interest" description="Disordered" evidence="8">
    <location>
        <begin position="1"/>
        <end position="29"/>
    </location>
</feature>
<feature type="compositionally biased region" description="Low complexity" evidence="8">
    <location>
        <begin position="1"/>
        <end position="11"/>
    </location>
</feature>
<dbReference type="GO" id="GO:0004497">
    <property type="term" value="F:monooxygenase activity"/>
    <property type="evidence" value="ECO:0007669"/>
    <property type="project" value="UniProtKB-KW"/>
</dbReference>
<evidence type="ECO:0000256" key="4">
    <source>
        <dbReference type="ARBA" id="ARBA00023002"/>
    </source>
</evidence>
<evidence type="ECO:0000256" key="7">
    <source>
        <dbReference type="RuleBase" id="RU000461"/>
    </source>
</evidence>
<dbReference type="SUPFAM" id="SSF48264">
    <property type="entry name" value="Cytochrome P450"/>
    <property type="match status" value="1"/>
</dbReference>
<dbReference type="PRINTS" id="PR00359">
    <property type="entry name" value="BP450"/>
</dbReference>
<dbReference type="Pfam" id="PF00067">
    <property type="entry name" value="p450"/>
    <property type="match status" value="1"/>
</dbReference>
<evidence type="ECO:0000313" key="9">
    <source>
        <dbReference type="EMBL" id="PRH80108.1"/>
    </source>
</evidence>
<keyword evidence="10" id="KW-1185">Reference proteome</keyword>
<keyword evidence="3 7" id="KW-0479">Metal-binding</keyword>
<evidence type="ECO:0000256" key="3">
    <source>
        <dbReference type="ARBA" id="ARBA00022723"/>
    </source>
</evidence>
<evidence type="ECO:0000256" key="1">
    <source>
        <dbReference type="ARBA" id="ARBA00010617"/>
    </source>
</evidence>
<dbReference type="PANTHER" id="PTHR46696:SF1">
    <property type="entry name" value="CYTOCHROME P450 YJIB-RELATED"/>
    <property type="match status" value="1"/>
</dbReference>
<organism evidence="9 10">
    <name type="scientific">Streptomyces solincola</name>
    <dbReference type="NCBI Taxonomy" id="2100817"/>
    <lineage>
        <taxon>Bacteria</taxon>
        <taxon>Bacillati</taxon>
        <taxon>Actinomycetota</taxon>
        <taxon>Actinomycetes</taxon>
        <taxon>Kitasatosporales</taxon>
        <taxon>Streptomycetaceae</taxon>
        <taxon>Streptomyces</taxon>
    </lineage>
</organism>
<dbReference type="InterPro" id="IPR017972">
    <property type="entry name" value="Cyt_P450_CS"/>
</dbReference>
<keyword evidence="4 7" id="KW-0560">Oxidoreductase</keyword>
<dbReference type="EMBL" id="PVLV01000081">
    <property type="protein sequence ID" value="PRH80108.1"/>
    <property type="molecule type" value="Genomic_DNA"/>
</dbReference>
<evidence type="ECO:0000256" key="6">
    <source>
        <dbReference type="ARBA" id="ARBA00023033"/>
    </source>
</evidence>
<dbReference type="Proteomes" id="UP000239322">
    <property type="component" value="Unassembled WGS sequence"/>
</dbReference>
<protein>
    <submittedName>
        <fullName evidence="9">Cytochrome P450</fullName>
    </submittedName>
</protein>
<dbReference type="InterPro" id="IPR001128">
    <property type="entry name" value="Cyt_P450"/>
</dbReference>